<comment type="caution">
    <text evidence="1">The sequence shown here is derived from an EMBL/GenBank/DDBJ whole genome shotgun (WGS) entry which is preliminary data.</text>
</comment>
<keyword evidence="2" id="KW-1185">Reference proteome</keyword>
<accession>K1LR88</accession>
<dbReference type="EMBL" id="AMCK01000002">
    <property type="protein sequence ID" value="EKB46689.1"/>
    <property type="molecule type" value="Genomic_DNA"/>
</dbReference>
<name>K1LR88_9BACL</name>
<dbReference type="Proteomes" id="UP000004738">
    <property type="component" value="Unassembled WGS sequence"/>
</dbReference>
<sequence length="46" mass="5271">MGFFSFALLIIITFTALAIERILKDIRTQNNEIIELLSKSDADKQE</sequence>
<protein>
    <submittedName>
        <fullName evidence="1">Uncharacterized protein</fullName>
    </submittedName>
</protein>
<gene>
    <name evidence="1" type="ORF">B857_00899</name>
</gene>
<organism evidence="1 2">
    <name type="scientific">Solibacillus isronensis B3W22</name>
    <dbReference type="NCBI Taxonomy" id="1224748"/>
    <lineage>
        <taxon>Bacteria</taxon>
        <taxon>Bacillati</taxon>
        <taxon>Bacillota</taxon>
        <taxon>Bacilli</taxon>
        <taxon>Bacillales</taxon>
        <taxon>Caryophanaceae</taxon>
        <taxon>Solibacillus</taxon>
    </lineage>
</organism>
<dbReference type="AlphaFoldDB" id="K1LR88"/>
<reference evidence="1 2" key="1">
    <citation type="journal article" date="2012" name="J. Bacteriol.">
        <title>Draft Genome Sequence of Bacillus isronensis Strain B3W22, Isolated from the Upper Atmosphere.</title>
        <authorList>
            <person name="Shivaji S."/>
            <person name="Ara S."/>
            <person name="Singh S.K."/>
            <person name="Bandi S."/>
            <person name="Singh A."/>
            <person name="Pinnaka A.K."/>
        </authorList>
    </citation>
    <scope>NUCLEOTIDE SEQUENCE [LARGE SCALE GENOMIC DNA]</scope>
    <source>
        <strain evidence="1 2">B3W22</strain>
    </source>
</reference>
<evidence type="ECO:0000313" key="1">
    <source>
        <dbReference type="EMBL" id="EKB46689.1"/>
    </source>
</evidence>
<proteinExistence type="predicted"/>
<dbReference type="PATRIC" id="fig|1224748.3.peg.893"/>
<evidence type="ECO:0000313" key="2">
    <source>
        <dbReference type="Proteomes" id="UP000004738"/>
    </source>
</evidence>